<dbReference type="AlphaFoldDB" id="A0A7W9B0I4"/>
<dbReference type="EMBL" id="JACIJG010000021">
    <property type="protein sequence ID" value="MBB5703974.1"/>
    <property type="molecule type" value="Genomic_DNA"/>
</dbReference>
<proteinExistence type="inferred from homology"/>
<feature type="signal peptide" evidence="2">
    <location>
        <begin position="1"/>
        <end position="28"/>
    </location>
</feature>
<dbReference type="RefSeq" id="WP_183656656.1">
    <property type="nucleotide sequence ID" value="NZ_JACIJG010000021.1"/>
</dbReference>
<comment type="similarity">
    <text evidence="1">Belongs to the metallo-beta-lactamase superfamily. Class-B beta-lactamase family.</text>
</comment>
<dbReference type="Gene3D" id="3.60.15.10">
    <property type="entry name" value="Ribonuclease Z/Hydroxyacylglutathione hydrolase-like"/>
    <property type="match status" value="1"/>
</dbReference>
<organism evidence="4 5">
    <name type="scientific">Brucella daejeonensis</name>
    <dbReference type="NCBI Taxonomy" id="659015"/>
    <lineage>
        <taxon>Bacteria</taxon>
        <taxon>Pseudomonadati</taxon>
        <taxon>Pseudomonadota</taxon>
        <taxon>Alphaproteobacteria</taxon>
        <taxon>Hyphomicrobiales</taxon>
        <taxon>Brucellaceae</taxon>
        <taxon>Brucella/Ochrobactrum group</taxon>
        <taxon>Brucella</taxon>
    </lineage>
</organism>
<dbReference type="PANTHER" id="PTHR42951">
    <property type="entry name" value="METALLO-BETA-LACTAMASE DOMAIN-CONTAINING"/>
    <property type="match status" value="1"/>
</dbReference>
<protein>
    <submittedName>
        <fullName evidence="4">Quinoprotein relay system zinc metallohydrolase 2</fullName>
    </submittedName>
</protein>
<dbReference type="CDD" id="cd16282">
    <property type="entry name" value="metallo-hydrolase-like_MBL-fold"/>
    <property type="match status" value="1"/>
</dbReference>
<accession>A0A7W9B0I4</accession>
<evidence type="ECO:0000256" key="1">
    <source>
        <dbReference type="ARBA" id="ARBA00005250"/>
    </source>
</evidence>
<evidence type="ECO:0000313" key="4">
    <source>
        <dbReference type="EMBL" id="MBB5703974.1"/>
    </source>
</evidence>
<keyword evidence="4" id="KW-0378">Hydrolase</keyword>
<keyword evidence="2" id="KW-0732">Signal</keyword>
<evidence type="ECO:0000256" key="2">
    <source>
        <dbReference type="SAM" id="SignalP"/>
    </source>
</evidence>
<feature type="chain" id="PRO_5031054688" evidence="2">
    <location>
        <begin position="29"/>
        <end position="315"/>
    </location>
</feature>
<dbReference type="InterPro" id="IPR001279">
    <property type="entry name" value="Metallo-B-lactamas"/>
</dbReference>
<sequence>MTRRDALRGGLSLASGLLASLPFCSANAAGDALPVTSVADGIYAFSGQHGLMTAENRGEICNLGFIVGEESVAVIDSGGSIMEARALIEAVRKITDRPIRFLINTHMHPDHIFGNAAFRDLGATLVGHKNLPRALASRGEYYLSSYRDNMGDALMAGIEIVPPSQLVSDETRIDLGQRPLLLKAWRTAHTDNDLTVLDIRTRTLFSGDLCFVEDIPTLDGSLLGWIAQMDSLSNIDAERVVPGHGPVGLPWPAALDAEKRYFEVLTRDLRAAIAAGKPLAEAVVGAGQSERNNWLLFDEHNIRNATAAYAELEWE</sequence>
<keyword evidence="5" id="KW-1185">Reference proteome</keyword>
<evidence type="ECO:0000313" key="5">
    <source>
        <dbReference type="Proteomes" id="UP000555546"/>
    </source>
</evidence>
<evidence type="ECO:0000259" key="3">
    <source>
        <dbReference type="SMART" id="SM00849"/>
    </source>
</evidence>
<comment type="caution">
    <text evidence="4">The sequence shown here is derived from an EMBL/GenBank/DDBJ whole genome shotgun (WGS) entry which is preliminary data.</text>
</comment>
<dbReference type="InterPro" id="IPR050855">
    <property type="entry name" value="NDM-1-like"/>
</dbReference>
<dbReference type="InterPro" id="IPR030829">
    <property type="entry name" value="SoxH-rel_PQQ_2"/>
</dbReference>
<dbReference type="SMART" id="SM00849">
    <property type="entry name" value="Lactamase_B"/>
    <property type="match status" value="1"/>
</dbReference>
<dbReference type="Proteomes" id="UP000555546">
    <property type="component" value="Unassembled WGS sequence"/>
</dbReference>
<name>A0A7W9B0I4_9HYPH</name>
<dbReference type="SUPFAM" id="SSF56281">
    <property type="entry name" value="Metallo-hydrolase/oxidoreductase"/>
    <property type="match status" value="1"/>
</dbReference>
<dbReference type="PANTHER" id="PTHR42951:SF4">
    <property type="entry name" value="ACYL-COENZYME A THIOESTERASE MBLAC2"/>
    <property type="match status" value="1"/>
</dbReference>
<dbReference type="GO" id="GO:0016787">
    <property type="term" value="F:hydrolase activity"/>
    <property type="evidence" value="ECO:0007669"/>
    <property type="project" value="UniProtKB-KW"/>
</dbReference>
<dbReference type="Pfam" id="PF00753">
    <property type="entry name" value="Lactamase_B"/>
    <property type="match status" value="1"/>
</dbReference>
<gene>
    <name evidence="4" type="ORF">FHS76_003889</name>
</gene>
<dbReference type="InterPro" id="IPR036866">
    <property type="entry name" value="RibonucZ/Hydroxyglut_hydro"/>
</dbReference>
<feature type="domain" description="Metallo-beta-lactamase" evidence="3">
    <location>
        <begin position="60"/>
        <end position="244"/>
    </location>
</feature>
<dbReference type="NCBIfam" id="TIGR04559">
    <property type="entry name" value="SoxH_rel_PQQ_2"/>
    <property type="match status" value="1"/>
</dbReference>
<reference evidence="4 5" key="1">
    <citation type="submission" date="2020-08" db="EMBL/GenBank/DDBJ databases">
        <title>Genomic Encyclopedia of Type Strains, Phase IV (KMG-IV): sequencing the most valuable type-strain genomes for metagenomic binning, comparative biology and taxonomic classification.</title>
        <authorList>
            <person name="Goeker M."/>
        </authorList>
    </citation>
    <scope>NUCLEOTIDE SEQUENCE [LARGE SCALE GENOMIC DNA]</scope>
    <source>
        <strain evidence="4 5">DSM 26944</strain>
    </source>
</reference>
<dbReference type="GO" id="GO:0017001">
    <property type="term" value="P:antibiotic catabolic process"/>
    <property type="evidence" value="ECO:0007669"/>
    <property type="project" value="UniProtKB-ARBA"/>
</dbReference>